<dbReference type="PROSITE" id="PS51257">
    <property type="entry name" value="PROKAR_LIPOPROTEIN"/>
    <property type="match status" value="1"/>
</dbReference>
<dbReference type="AlphaFoldDB" id="A0A0C7KKW9"/>
<dbReference type="EMBL" id="LN811400">
    <property type="protein sequence ID" value="CEO96475.1"/>
    <property type="molecule type" value="Genomic_DNA"/>
</dbReference>
<organism evidence="1">
    <name type="scientific">Xanthomonas campestris pv. campestris</name>
    <dbReference type="NCBI Taxonomy" id="340"/>
    <lineage>
        <taxon>Bacteria</taxon>
        <taxon>Pseudomonadati</taxon>
        <taxon>Pseudomonadota</taxon>
        <taxon>Gammaproteobacteria</taxon>
        <taxon>Lysobacterales</taxon>
        <taxon>Lysobacteraceae</taxon>
        <taxon>Xanthomonas</taxon>
    </lineage>
</organism>
<accession>A0A0C7KKW9</accession>
<evidence type="ECO:0000313" key="1">
    <source>
        <dbReference type="EMBL" id="CEO96475.1"/>
    </source>
</evidence>
<keyword evidence="1" id="KW-0614">Plasmid</keyword>
<gene>
    <name evidence="1" type="ORF">pXCCB1459_0046</name>
</gene>
<name>A0A0C7KKW9_XANCE</name>
<reference evidence="1" key="1">
    <citation type="submission" date="2015-01" db="EMBL/GenBank/DDBJ databases">
        <authorList>
            <person name="Wibberg Daniel"/>
        </authorList>
    </citation>
    <scope>NUCLEOTIDE SEQUENCE</scope>
    <source>
        <strain evidence="1">B-1459</strain>
        <plasmid evidence="1">I</plasmid>
    </source>
</reference>
<sequence length="83" mass="9327">MYGWIGRAATVLVSGLRQLNALTLTLAAVFIVVACDLQGDSQQHVLHRFKHDLCNTFRLGRHFGEIDNTGNGEARTLRADRRY</sequence>
<proteinExistence type="predicted"/>
<protein>
    <submittedName>
        <fullName evidence="1">Uncharacterized protein</fullName>
    </submittedName>
</protein>
<geneLocation type="plasmid" evidence="1">
    <name>I</name>
</geneLocation>